<name>A0A0E9WX23_ANGAN</name>
<dbReference type="EMBL" id="GBXM01013638">
    <property type="protein sequence ID" value="JAH94939.1"/>
    <property type="molecule type" value="Transcribed_RNA"/>
</dbReference>
<reference evidence="1" key="2">
    <citation type="journal article" date="2015" name="Fish Shellfish Immunol.">
        <title>Early steps in the European eel (Anguilla anguilla)-Vibrio vulnificus interaction in the gills: Role of the RtxA13 toxin.</title>
        <authorList>
            <person name="Callol A."/>
            <person name="Pajuelo D."/>
            <person name="Ebbesson L."/>
            <person name="Teles M."/>
            <person name="MacKenzie S."/>
            <person name="Amaro C."/>
        </authorList>
    </citation>
    <scope>NUCLEOTIDE SEQUENCE</scope>
</reference>
<organism evidence="1">
    <name type="scientific">Anguilla anguilla</name>
    <name type="common">European freshwater eel</name>
    <name type="synonym">Muraena anguilla</name>
    <dbReference type="NCBI Taxonomy" id="7936"/>
    <lineage>
        <taxon>Eukaryota</taxon>
        <taxon>Metazoa</taxon>
        <taxon>Chordata</taxon>
        <taxon>Craniata</taxon>
        <taxon>Vertebrata</taxon>
        <taxon>Euteleostomi</taxon>
        <taxon>Actinopterygii</taxon>
        <taxon>Neopterygii</taxon>
        <taxon>Teleostei</taxon>
        <taxon>Anguilliformes</taxon>
        <taxon>Anguillidae</taxon>
        <taxon>Anguilla</taxon>
    </lineage>
</organism>
<sequence length="37" mass="4220">MRPSINARISNIFNQSIKKRLGTKQDHTVCIHTPKSV</sequence>
<proteinExistence type="predicted"/>
<accession>A0A0E9WX23</accession>
<reference evidence="1" key="1">
    <citation type="submission" date="2014-11" db="EMBL/GenBank/DDBJ databases">
        <authorList>
            <person name="Amaro Gonzalez C."/>
        </authorList>
    </citation>
    <scope>NUCLEOTIDE SEQUENCE</scope>
</reference>
<evidence type="ECO:0000313" key="1">
    <source>
        <dbReference type="EMBL" id="JAH94939.1"/>
    </source>
</evidence>
<protein>
    <submittedName>
        <fullName evidence="1">Uncharacterized protein</fullName>
    </submittedName>
</protein>
<dbReference type="AlphaFoldDB" id="A0A0E9WX23"/>